<feature type="region of interest" description="Disordered" evidence="3">
    <location>
        <begin position="348"/>
        <end position="379"/>
    </location>
</feature>
<keyword evidence="2" id="KW-0863">Zinc-finger</keyword>
<feature type="compositionally biased region" description="Polar residues" evidence="3">
    <location>
        <begin position="791"/>
        <end position="812"/>
    </location>
</feature>
<feature type="compositionally biased region" description="Polar residues" evidence="3">
    <location>
        <begin position="849"/>
        <end position="902"/>
    </location>
</feature>
<protein>
    <recommendedName>
        <fullName evidence="8">C3H1-type domain-containing protein</fullName>
    </recommendedName>
</protein>
<dbReference type="EMBL" id="JANAVB010030220">
    <property type="protein sequence ID" value="KAJ6813714.1"/>
    <property type="molecule type" value="Genomic_DNA"/>
</dbReference>
<feature type="compositionally biased region" description="Pro residues" evidence="3">
    <location>
        <begin position="90"/>
        <end position="106"/>
    </location>
</feature>
<feature type="region of interest" description="Disordered" evidence="3">
    <location>
        <begin position="841"/>
        <end position="1034"/>
    </location>
</feature>
<feature type="region of interest" description="Disordered" evidence="3">
    <location>
        <begin position="1458"/>
        <end position="1481"/>
    </location>
</feature>
<dbReference type="Gene3D" id="1.10.10.790">
    <property type="entry name" value="Surp module"/>
    <property type="match status" value="1"/>
</dbReference>
<evidence type="ECO:0000313" key="6">
    <source>
        <dbReference type="EMBL" id="KAJ6813714.1"/>
    </source>
</evidence>
<dbReference type="InterPro" id="IPR000061">
    <property type="entry name" value="Surp"/>
</dbReference>
<organism evidence="6 7">
    <name type="scientific">Iris pallida</name>
    <name type="common">Sweet iris</name>
    <dbReference type="NCBI Taxonomy" id="29817"/>
    <lineage>
        <taxon>Eukaryota</taxon>
        <taxon>Viridiplantae</taxon>
        <taxon>Streptophyta</taxon>
        <taxon>Embryophyta</taxon>
        <taxon>Tracheophyta</taxon>
        <taxon>Spermatophyta</taxon>
        <taxon>Magnoliopsida</taxon>
        <taxon>Liliopsida</taxon>
        <taxon>Asparagales</taxon>
        <taxon>Iridaceae</taxon>
        <taxon>Iridoideae</taxon>
        <taxon>Irideae</taxon>
        <taxon>Iris</taxon>
    </lineage>
</organism>
<evidence type="ECO:0000256" key="3">
    <source>
        <dbReference type="SAM" id="MobiDB-lite"/>
    </source>
</evidence>
<gene>
    <name evidence="6" type="ORF">M6B38_142830</name>
</gene>
<feature type="compositionally biased region" description="Polar residues" evidence="3">
    <location>
        <begin position="574"/>
        <end position="585"/>
    </location>
</feature>
<feature type="compositionally biased region" description="Polar residues" evidence="3">
    <location>
        <begin position="554"/>
        <end position="566"/>
    </location>
</feature>
<evidence type="ECO:0000313" key="7">
    <source>
        <dbReference type="Proteomes" id="UP001140949"/>
    </source>
</evidence>
<dbReference type="Pfam" id="PF01805">
    <property type="entry name" value="Surp"/>
    <property type="match status" value="1"/>
</dbReference>
<feature type="region of interest" description="Disordered" evidence="3">
    <location>
        <begin position="1386"/>
        <end position="1406"/>
    </location>
</feature>
<feature type="domain" description="C3H1-type" evidence="4">
    <location>
        <begin position="702"/>
        <end position="729"/>
    </location>
</feature>
<dbReference type="InterPro" id="IPR035967">
    <property type="entry name" value="SWAP/Surp_sf"/>
</dbReference>
<keyword evidence="1" id="KW-0507">mRNA processing</keyword>
<dbReference type="PANTHER" id="PTHR36886">
    <property type="entry name" value="PROTEIN FRIGIDA-ESSENTIAL 1"/>
    <property type="match status" value="1"/>
</dbReference>
<dbReference type="PROSITE" id="PS50128">
    <property type="entry name" value="SURP"/>
    <property type="match status" value="1"/>
</dbReference>
<feature type="zinc finger region" description="C3H1-type" evidence="2">
    <location>
        <begin position="702"/>
        <end position="729"/>
    </location>
</feature>
<feature type="compositionally biased region" description="Pro residues" evidence="3">
    <location>
        <begin position="49"/>
        <end position="63"/>
    </location>
</feature>
<feature type="region of interest" description="Disordered" evidence="3">
    <location>
        <begin position="782"/>
        <end position="814"/>
    </location>
</feature>
<feature type="region of interest" description="Disordered" evidence="3">
    <location>
        <begin position="1126"/>
        <end position="1153"/>
    </location>
</feature>
<dbReference type="Proteomes" id="UP001140949">
    <property type="component" value="Unassembled WGS sequence"/>
</dbReference>
<evidence type="ECO:0008006" key="8">
    <source>
        <dbReference type="Google" id="ProtNLM"/>
    </source>
</evidence>
<dbReference type="SUPFAM" id="SSF109905">
    <property type="entry name" value="Surp module (SWAP domain)"/>
    <property type="match status" value="1"/>
</dbReference>
<feature type="domain" description="SURP motif" evidence="5">
    <location>
        <begin position="262"/>
        <end position="310"/>
    </location>
</feature>
<evidence type="ECO:0000259" key="4">
    <source>
        <dbReference type="PROSITE" id="PS50103"/>
    </source>
</evidence>
<dbReference type="GO" id="GO:0008270">
    <property type="term" value="F:zinc ion binding"/>
    <property type="evidence" value="ECO:0007669"/>
    <property type="project" value="UniProtKB-KW"/>
</dbReference>
<reference evidence="6" key="1">
    <citation type="journal article" date="2023" name="GigaByte">
        <title>Genome assembly of the bearded iris, Iris pallida Lam.</title>
        <authorList>
            <person name="Bruccoleri R.E."/>
            <person name="Oakeley E.J."/>
            <person name="Faust A.M.E."/>
            <person name="Altorfer M."/>
            <person name="Dessus-Babus S."/>
            <person name="Burckhardt D."/>
            <person name="Oertli M."/>
            <person name="Naumann U."/>
            <person name="Petersen F."/>
            <person name="Wong J."/>
        </authorList>
    </citation>
    <scope>NUCLEOTIDE SEQUENCE</scope>
    <source>
        <strain evidence="6">GSM-AAB239-AS_SAM_17_03QT</strain>
    </source>
</reference>
<dbReference type="InterPro" id="IPR000571">
    <property type="entry name" value="Znf_CCCH"/>
</dbReference>
<feature type="compositionally biased region" description="Polar residues" evidence="3">
    <location>
        <begin position="976"/>
        <end position="987"/>
    </location>
</feature>
<dbReference type="GO" id="GO:0003723">
    <property type="term" value="F:RNA binding"/>
    <property type="evidence" value="ECO:0007669"/>
    <property type="project" value="InterPro"/>
</dbReference>
<accession>A0AAX6FBB7</accession>
<feature type="region of interest" description="Disordered" evidence="3">
    <location>
        <begin position="1"/>
        <end position="208"/>
    </location>
</feature>
<feature type="region of interest" description="Disordered" evidence="3">
    <location>
        <begin position="629"/>
        <end position="710"/>
    </location>
</feature>
<evidence type="ECO:0000256" key="1">
    <source>
        <dbReference type="ARBA" id="ARBA00022664"/>
    </source>
</evidence>
<dbReference type="InterPro" id="IPR052650">
    <property type="entry name" value="Zinc_finger_CCCH"/>
</dbReference>
<evidence type="ECO:0000259" key="5">
    <source>
        <dbReference type="PROSITE" id="PS50128"/>
    </source>
</evidence>
<feature type="compositionally biased region" description="Polar residues" evidence="3">
    <location>
        <begin position="911"/>
        <end position="969"/>
    </location>
</feature>
<feature type="compositionally biased region" description="Basic and acidic residues" evidence="3">
    <location>
        <begin position="530"/>
        <end position="546"/>
    </location>
</feature>
<comment type="caution">
    <text evidence="6">The sequence shown here is derived from an EMBL/GenBank/DDBJ whole genome shotgun (WGS) entry which is preliminary data.</text>
</comment>
<dbReference type="SMART" id="SM00356">
    <property type="entry name" value="ZnF_C3H1"/>
    <property type="match status" value="1"/>
</dbReference>
<feature type="compositionally biased region" description="Basic residues" evidence="3">
    <location>
        <begin position="660"/>
        <end position="674"/>
    </location>
</feature>
<keyword evidence="7" id="KW-1185">Reference proteome</keyword>
<feature type="compositionally biased region" description="Pro residues" evidence="3">
    <location>
        <begin position="12"/>
        <end position="40"/>
    </location>
</feature>
<keyword evidence="2" id="KW-0862">Zinc</keyword>
<feature type="compositionally biased region" description="Polar residues" evidence="3">
    <location>
        <begin position="678"/>
        <end position="694"/>
    </location>
</feature>
<feature type="compositionally biased region" description="Polar residues" evidence="3">
    <location>
        <begin position="1003"/>
        <end position="1026"/>
    </location>
</feature>
<evidence type="ECO:0000256" key="2">
    <source>
        <dbReference type="PROSITE-ProRule" id="PRU00723"/>
    </source>
</evidence>
<dbReference type="PROSITE" id="PS50103">
    <property type="entry name" value="ZF_C3H1"/>
    <property type="match status" value="1"/>
</dbReference>
<dbReference type="GO" id="GO:0006397">
    <property type="term" value="P:mRNA processing"/>
    <property type="evidence" value="ECO:0007669"/>
    <property type="project" value="UniProtKB-KW"/>
</dbReference>
<reference evidence="6" key="2">
    <citation type="submission" date="2023-04" db="EMBL/GenBank/DDBJ databases">
        <authorList>
            <person name="Bruccoleri R.E."/>
            <person name="Oakeley E.J."/>
            <person name="Faust A.-M."/>
            <person name="Dessus-Babus S."/>
            <person name="Altorfer M."/>
            <person name="Burckhardt D."/>
            <person name="Oertli M."/>
            <person name="Naumann U."/>
            <person name="Petersen F."/>
            <person name="Wong J."/>
        </authorList>
    </citation>
    <scope>NUCLEOTIDE SEQUENCE</scope>
    <source>
        <strain evidence="6">GSM-AAB239-AS_SAM_17_03QT</strain>
        <tissue evidence="6">Leaf</tissue>
    </source>
</reference>
<feature type="compositionally biased region" description="Pro residues" evidence="3">
    <location>
        <begin position="163"/>
        <end position="190"/>
    </location>
</feature>
<dbReference type="PANTHER" id="PTHR36886:SF7">
    <property type="entry name" value="EXPRESSED PROTEIN"/>
    <property type="match status" value="1"/>
</dbReference>
<sequence length="1588" mass="172663">MYGQGNYAPQYRTPPPLQQPQSAPLPPPPYQQGPPGPPHAPYQHVMPPAQQPAPSYMPPPPQPFIHQPLLHGNSPMPPSYTHPRTLYPPQQMPPPPRMLPPPPLPPSHSQGQALYRTPHPHHPGFQHMTTPLPPAPSGPGFLSLTPASFTPLAPSFVGDVCPPSLPPPPPPPPPPSSPPPLPPSPPPPTSPVEGYPDSSPKVSPHETTEHIDDAPVALYGNVPGNGVTVGDGNSEGRIPGIKAGGGFASPPPKPADKEVVRNIEVLCDFIAKVGPHFESLARTNEAGNPTFAFLFGGEPGSAAATGHEYFQWMKRKCLSEVYSEKEQEKNGLKSSALKLEGSSQFGSLEDMGAAVSPAGSDMDMEDDVSQPDVDTGKELTDGPSEIHASKELFHASRSTTQQLMPEVAKPRAVSDNVPVAPLHDGEEDKDSHFIEDVSPVRASSEATEYEAEKNAQGSIWIPSGESTLVKVEQTLAGGRTEEAPKVYVNDGSPFRLIQGYASDDSEEDDKKESVEKIATVTAAAGVSLLKQERRSEPSSSFKHENVFAEEGGSNLPTDLSQTSSLKMLSEGKSFGNSPQKGTTPSAICHSRTDLGSEACASDILPQEGRHVGIQDSAKVDVDEFGRLVREGASDSDSDEILSNERRVKRGRSRSPQETRWRRRSRSPRRDKRSRSQSWSPQRNRSKSPPGSRRTNVFAKRDRDQPPECFNFNKGRCFRGASCRFLHRDFTRHMSRQQYKDFPRDSGKYNDHAAAAAFSESNATVEMDVDKCTNAAQEEVKSIEMQGGGGQSDSTSRSHNSGKLGEKNSNSVQEDVVTVKIDDKVVADNVSQEVITYMEEPRQVEKVSEASISSGEESKNQPQFVSPQPLPNESTQSQRSPAGTTEASKKSPPTSSELQNVTEYSRGEKSLSHASQTIQPSDILNQHPQTHSYIGSAPGTQPSTEQSSMARSDSNSVPPNQTMNESSQPNEFLPASFSGSDVNYQASQKLPPGPPHLHAHFSPGNPNAQFDSQHSMPPSTSYQSQPPAMSIFPAHPHPMSGWSSVPPLPPPPHSNALPIRPSITSTDFLPQQPPPNSMLRHDLNPSMRFYPPGETGLPLGGNFHQQPFHSMEAAHPHSFHRDEFRRSLPMGSHQEPPFSREDRLTRPPMPEGLSELQRDYHSRNLPFLREEARIPLPGQGFGSSSSLTQGGARHPHSVPLPGESFPNRSHSFPGDMMNSRPFPRDEFSTTVRDLPYSHHPQPYGLQHPANSSFTMNSGPSGLVDLSSQRYLASFPEKPPQSSDIGLPRIPISSHYNPFASTFDRAPTNLRFGSGISGRENDTNFSRYDSSLISGHASVAGPRPRLTDSPPNFAGSGEQVLSKPGIYSQETQNKAVREVIVGDPYDPLFDSIEPSSNPSKKLGRAKEPKPVVIEAGSLTNFSSLSKADVGDEQKGGTSAEHKVEVDEFGEAAADAEVGAVENASPQPVDEKDWSPPLPIDLLNDAAGEVDSDQVQSPGKSKKSKDSRSMRLFKIALADFVKEVLKPSWRQGIMSKEAFKTIVKKTVDKVSGAMSSHQIPKSQAKINQYVESSQRKLTKLVMGYVDKYVKM</sequence>
<name>A0AAX6FBB7_IRIPA</name>
<proteinExistence type="predicted"/>
<feature type="region of interest" description="Disordered" evidence="3">
    <location>
        <begin position="528"/>
        <end position="591"/>
    </location>
</feature>
<keyword evidence="2" id="KW-0479">Metal-binding</keyword>